<accession>A0ABU7D2V8</accession>
<keyword evidence="3" id="KW-1185">Reference proteome</keyword>
<evidence type="ECO:0000256" key="1">
    <source>
        <dbReference type="SAM" id="Phobius"/>
    </source>
</evidence>
<reference evidence="2 3" key="1">
    <citation type="submission" date="2021-06" db="EMBL/GenBank/DDBJ databases">
        <authorList>
            <person name="Palmer J.M."/>
        </authorList>
    </citation>
    <scope>NUCLEOTIDE SEQUENCE [LARGE SCALE GENOMIC DNA]</scope>
    <source>
        <strain evidence="2 3">CL_MEX2019</strain>
        <tissue evidence="2">Muscle</tissue>
    </source>
</reference>
<evidence type="ECO:0000313" key="2">
    <source>
        <dbReference type="EMBL" id="MED6269329.1"/>
    </source>
</evidence>
<evidence type="ECO:0000313" key="3">
    <source>
        <dbReference type="Proteomes" id="UP001352852"/>
    </source>
</evidence>
<dbReference type="Proteomes" id="UP001352852">
    <property type="component" value="Unassembled WGS sequence"/>
</dbReference>
<keyword evidence="1" id="KW-0812">Transmembrane</keyword>
<comment type="caution">
    <text evidence="2">The sequence shown here is derived from an EMBL/GenBank/DDBJ whole genome shotgun (WGS) entry which is preliminary data.</text>
</comment>
<name>A0ABU7D2V8_9TELE</name>
<feature type="transmembrane region" description="Helical" evidence="1">
    <location>
        <begin position="31"/>
        <end position="50"/>
    </location>
</feature>
<organism evidence="2 3">
    <name type="scientific">Characodon lateralis</name>
    <dbReference type="NCBI Taxonomy" id="208331"/>
    <lineage>
        <taxon>Eukaryota</taxon>
        <taxon>Metazoa</taxon>
        <taxon>Chordata</taxon>
        <taxon>Craniata</taxon>
        <taxon>Vertebrata</taxon>
        <taxon>Euteleostomi</taxon>
        <taxon>Actinopterygii</taxon>
        <taxon>Neopterygii</taxon>
        <taxon>Teleostei</taxon>
        <taxon>Neoteleostei</taxon>
        <taxon>Acanthomorphata</taxon>
        <taxon>Ovalentaria</taxon>
        <taxon>Atherinomorphae</taxon>
        <taxon>Cyprinodontiformes</taxon>
        <taxon>Goodeidae</taxon>
        <taxon>Characodon</taxon>
    </lineage>
</organism>
<dbReference type="EMBL" id="JAHUTJ010013606">
    <property type="protein sequence ID" value="MED6269329.1"/>
    <property type="molecule type" value="Genomic_DNA"/>
</dbReference>
<proteinExistence type="predicted"/>
<keyword evidence="1" id="KW-0472">Membrane</keyword>
<keyword evidence="1" id="KW-1133">Transmembrane helix</keyword>
<gene>
    <name evidence="2" type="ORF">CHARACLAT_031934</name>
</gene>
<protein>
    <submittedName>
        <fullName evidence="2">Uncharacterized protein</fullName>
    </submittedName>
</protein>
<sequence>MAHRGISISIQGLHGGADGSTVALPQGGPGVFLHGVYMFSLCMCGFSLGTPQQFRNMTARLIGFSILPSGVNECVSVLPCDGLATCPRCTPPPVHRLLEIGTSSLATHHGRSGRK</sequence>